<organism evidence="1 2">
    <name type="scientific">Neobacillus rhizophilus</name>
    <dbReference type="NCBI Taxonomy" id="2833579"/>
    <lineage>
        <taxon>Bacteria</taxon>
        <taxon>Bacillati</taxon>
        <taxon>Bacillota</taxon>
        <taxon>Bacilli</taxon>
        <taxon>Bacillales</taxon>
        <taxon>Bacillaceae</taxon>
        <taxon>Neobacillus</taxon>
    </lineage>
</organism>
<dbReference type="Proteomes" id="UP000679749">
    <property type="component" value="Unassembled WGS sequence"/>
</dbReference>
<comment type="caution">
    <text evidence="1">The sequence shown here is derived from an EMBL/GenBank/DDBJ whole genome shotgun (WGS) entry which is preliminary data.</text>
</comment>
<accession>A0A942U4X2</accession>
<sequence>MNGKVIEELKVELNHVKEQNQELFQTIVEPGLHSKVQEFLDSFEDYFRERGFVIRKKNDKVRVSFDDLHLKAFSDGGRDIFIMRGKEQIASVTVTLIGEGKPGSIGQMPDSLDQLEKELEKEKSLSYALKNPVFYYTGREFGIKYETPLSVLNSIFGI</sequence>
<reference evidence="1" key="1">
    <citation type="submission" date="2021-05" db="EMBL/GenBank/DDBJ databases">
        <title>Novel Bacillus species.</title>
        <authorList>
            <person name="Liu G."/>
        </authorList>
    </citation>
    <scope>NUCLEOTIDE SEQUENCE</scope>
    <source>
        <strain evidence="1">FJAT-49825</strain>
    </source>
</reference>
<dbReference type="AlphaFoldDB" id="A0A942U4X2"/>
<name>A0A942U4X2_9BACI</name>
<dbReference type="RefSeq" id="WP_213119284.1">
    <property type="nucleotide sequence ID" value="NZ_JAGYPF010000004.1"/>
</dbReference>
<evidence type="ECO:0000313" key="1">
    <source>
        <dbReference type="EMBL" id="MBS4214776.1"/>
    </source>
</evidence>
<proteinExistence type="predicted"/>
<evidence type="ECO:0000313" key="2">
    <source>
        <dbReference type="Proteomes" id="UP000679749"/>
    </source>
</evidence>
<dbReference type="EMBL" id="JAGYPF010000004">
    <property type="protein sequence ID" value="MBS4214776.1"/>
    <property type="molecule type" value="Genomic_DNA"/>
</dbReference>
<gene>
    <name evidence="1" type="ORF">KHA99_20215</name>
</gene>
<keyword evidence="2" id="KW-1185">Reference proteome</keyword>
<protein>
    <submittedName>
        <fullName evidence="1">Uncharacterized protein</fullName>
    </submittedName>
</protein>